<dbReference type="AlphaFoldDB" id="F0WGN9"/>
<dbReference type="EMBL" id="FR824138">
    <property type="protein sequence ID" value="CCA20403.1"/>
    <property type="molecule type" value="Genomic_DNA"/>
</dbReference>
<sequence length="104" mass="12176">MHLHANPRDTWMFTGKDTLEEQWSMLYASTDRIAASLAAFSWTLTPSLQIRHDWLLSLQRAFYSLIMTLNSGTLIGYHPQQVFLLVNYIDIIMCINYTIEIMYL</sequence>
<evidence type="ECO:0000313" key="1">
    <source>
        <dbReference type="EMBL" id="CCA20403.1"/>
    </source>
</evidence>
<protein>
    <submittedName>
        <fullName evidence="1">AlNc14C93G5767 protein</fullName>
    </submittedName>
</protein>
<organism evidence="1">
    <name type="scientific">Albugo laibachii Nc14</name>
    <dbReference type="NCBI Taxonomy" id="890382"/>
    <lineage>
        <taxon>Eukaryota</taxon>
        <taxon>Sar</taxon>
        <taxon>Stramenopiles</taxon>
        <taxon>Oomycota</taxon>
        <taxon>Peronosporomycetes</taxon>
        <taxon>Albuginales</taxon>
        <taxon>Albuginaceae</taxon>
        <taxon>Albugo</taxon>
    </lineage>
</organism>
<dbReference type="HOGENOM" id="CLU_2282708_0_0_1"/>
<gene>
    <name evidence="1" type="primary">AlNc14C93G5767</name>
    <name evidence="1" type="ORF">ALNC14_065460</name>
</gene>
<accession>F0WGN9</accession>
<proteinExistence type="predicted"/>
<reference evidence="1" key="1">
    <citation type="journal article" date="2011" name="PLoS Biol.">
        <title>Gene gain and loss during evolution of obligate parasitism in the white rust pathogen of Arabidopsis thaliana.</title>
        <authorList>
            <person name="Kemen E."/>
            <person name="Gardiner A."/>
            <person name="Schultz-Larsen T."/>
            <person name="Kemen A.C."/>
            <person name="Balmuth A.L."/>
            <person name="Robert-Seilaniantz A."/>
            <person name="Bailey K."/>
            <person name="Holub E."/>
            <person name="Studholme D.J."/>
            <person name="Maclean D."/>
            <person name="Jones J.D."/>
        </authorList>
    </citation>
    <scope>NUCLEOTIDE SEQUENCE</scope>
</reference>
<name>F0WGN9_9STRA</name>
<reference evidence="1" key="2">
    <citation type="submission" date="2011-02" db="EMBL/GenBank/DDBJ databases">
        <authorList>
            <person name="MacLean D."/>
        </authorList>
    </citation>
    <scope>NUCLEOTIDE SEQUENCE</scope>
</reference>